<reference evidence="2" key="2">
    <citation type="journal article" date="2024" name="Antonie Van Leeuwenhoek">
        <title>Roseihalotalea indica gen. nov., sp. nov., a halophilic Bacteroidetes from mesopelagic Southwest Indian Ocean with higher carbohydrate metabolic potential.</title>
        <authorList>
            <person name="Chen B."/>
            <person name="Zhang M."/>
            <person name="Lin D."/>
            <person name="Ye J."/>
            <person name="Tang K."/>
        </authorList>
    </citation>
    <scope>NUCLEOTIDE SEQUENCE</scope>
    <source>
        <strain evidence="2">TK19036</strain>
    </source>
</reference>
<dbReference type="PANTHER" id="PTHR43415">
    <property type="entry name" value="SPERMIDINE N(1)-ACETYLTRANSFERASE"/>
    <property type="match status" value="1"/>
</dbReference>
<dbReference type="GO" id="GO:0016747">
    <property type="term" value="F:acyltransferase activity, transferring groups other than amino-acyl groups"/>
    <property type="evidence" value="ECO:0007669"/>
    <property type="project" value="InterPro"/>
</dbReference>
<evidence type="ECO:0000313" key="2">
    <source>
        <dbReference type="EMBL" id="WKN37582.1"/>
    </source>
</evidence>
<gene>
    <name evidence="2" type="ORF">K4G66_02510</name>
</gene>
<organism evidence="2">
    <name type="scientific">Roseihalotalea indica</name>
    <dbReference type="NCBI Taxonomy" id="2867963"/>
    <lineage>
        <taxon>Bacteria</taxon>
        <taxon>Pseudomonadati</taxon>
        <taxon>Bacteroidota</taxon>
        <taxon>Cytophagia</taxon>
        <taxon>Cytophagales</taxon>
        <taxon>Catalimonadaceae</taxon>
        <taxon>Roseihalotalea</taxon>
    </lineage>
</organism>
<dbReference type="PANTHER" id="PTHR43415:SF5">
    <property type="entry name" value="ACETYLTRANSFERASE"/>
    <property type="match status" value="1"/>
</dbReference>
<dbReference type="InterPro" id="IPR016181">
    <property type="entry name" value="Acyl_CoA_acyltransferase"/>
</dbReference>
<keyword evidence="2" id="KW-0808">Transferase</keyword>
<dbReference type="SUPFAM" id="SSF55729">
    <property type="entry name" value="Acyl-CoA N-acyltransferases (Nat)"/>
    <property type="match status" value="1"/>
</dbReference>
<dbReference type="Pfam" id="PF00583">
    <property type="entry name" value="Acetyltransf_1"/>
    <property type="match status" value="1"/>
</dbReference>
<keyword evidence="2" id="KW-0012">Acyltransferase</keyword>
<protein>
    <submittedName>
        <fullName evidence="2">GNAT family N-acetyltransferase</fullName>
        <ecNumber evidence="2">2.3.1.-</ecNumber>
    </submittedName>
</protein>
<name>A0AA49GMK5_9BACT</name>
<proteinExistence type="predicted"/>
<accession>A0AA49GMK5</accession>
<dbReference type="EC" id="2.3.1.-" evidence="2"/>
<dbReference type="Gene3D" id="3.40.630.30">
    <property type="match status" value="1"/>
</dbReference>
<dbReference type="AlphaFoldDB" id="A0AA49GMK5"/>
<dbReference type="InterPro" id="IPR000182">
    <property type="entry name" value="GNAT_dom"/>
</dbReference>
<sequence length="156" mass="17774">MIALQKFTPVNFARLKSWVASEALLIQFAGPIFHYPLTDEQLLAYLANPNRHPFTVMYHGRPIGHAEVTLLENNSARLCRILIGETENRGKGLGEQIIRALVALCWNHFHVQEIELNVYEWNTGAIRCYEKAGFAKRAMFSGDEDSSEIIKMVLTR</sequence>
<evidence type="ECO:0000259" key="1">
    <source>
        <dbReference type="PROSITE" id="PS51186"/>
    </source>
</evidence>
<feature type="domain" description="N-acetyltransferase" evidence="1">
    <location>
        <begin position="2"/>
        <end position="156"/>
    </location>
</feature>
<dbReference type="EMBL" id="CP120682">
    <property type="protein sequence ID" value="WKN37582.1"/>
    <property type="molecule type" value="Genomic_DNA"/>
</dbReference>
<reference evidence="2" key="1">
    <citation type="journal article" date="2023" name="Comput. Struct. Biotechnol. J.">
        <title>Discovery of a novel marine Bacteroidetes with a rich repertoire of carbohydrate-active enzymes.</title>
        <authorList>
            <person name="Chen B."/>
            <person name="Liu G."/>
            <person name="Chen Q."/>
            <person name="Wang H."/>
            <person name="Liu L."/>
            <person name="Tang K."/>
        </authorList>
    </citation>
    <scope>NUCLEOTIDE SEQUENCE</scope>
    <source>
        <strain evidence="2">TK19036</strain>
    </source>
</reference>
<dbReference type="PROSITE" id="PS51186">
    <property type="entry name" value="GNAT"/>
    <property type="match status" value="1"/>
</dbReference>